<dbReference type="GO" id="GO:0042450">
    <property type="term" value="P:L-arginine biosynthetic process via ornithine"/>
    <property type="evidence" value="ECO:0007669"/>
    <property type="project" value="UniProtKB-UniRule"/>
</dbReference>
<dbReference type="AlphaFoldDB" id="A0A2G6EE49"/>
<dbReference type="SUPFAM" id="SSF48557">
    <property type="entry name" value="L-aspartase-like"/>
    <property type="match status" value="1"/>
</dbReference>
<protein>
    <recommendedName>
        <fullName evidence="2 4">Argininosuccinate lyase</fullName>
        <ecNumber evidence="2 4">4.3.2.1</ecNumber>
    </recommendedName>
</protein>
<dbReference type="GO" id="GO:0004056">
    <property type="term" value="F:argininosuccinate lyase activity"/>
    <property type="evidence" value="ECO:0007669"/>
    <property type="project" value="UniProtKB-UniRule"/>
</dbReference>
<dbReference type="Gene3D" id="1.20.200.10">
    <property type="entry name" value="Fumarase/aspartase (Central domain)"/>
    <property type="match status" value="1"/>
</dbReference>
<dbReference type="InterPro" id="IPR009049">
    <property type="entry name" value="Argininosuccinate_lyase"/>
</dbReference>
<organism evidence="6 7">
    <name type="scientific">candidate division KSB3 bacterium</name>
    <dbReference type="NCBI Taxonomy" id="2044937"/>
    <lineage>
        <taxon>Bacteria</taxon>
        <taxon>candidate division KSB3</taxon>
    </lineage>
</organism>
<keyword evidence="3" id="KW-0028">Amino-acid biosynthesis</keyword>
<evidence type="ECO:0000256" key="2">
    <source>
        <dbReference type="ARBA" id="ARBA00012338"/>
    </source>
</evidence>
<sequence length="435" mass="48581">MSRLLYASGVEEETFNQRLHEICFQTNFNYDNLLLPYDIKALIAHGEMLGECGLIPEEDSRLIVRALEDMQTEAVAGTLAMSPEWEDCHSLIEAELIERCGDAGKRLYMGRSRNDQIVSALRLYAKDKIKELRTLLKTFMQTLLDFSKRHEMVPMPGYTHTQRAMPSSVGMWASSFLEVLLNQQQTIEAAYAMNDVNVLGSAAAYGTGFAIDREAVTRKLGFSRTQVNSLSCQLSRGQVECQTLQAFWGVMFVINRLANDLVWMSSAEFGFFTIAKSCTTGSSIMPNKRNLDPCEIIRGRYHIFTGFLAQAQSVIASLFSGYNSDYQESKPVFLEGLELVATSIEVMTIIMEHTSVNADKMRAAFSPEIFATDAVNRSVTAGKTFRDAYRDIKAQLGSVEAEDPAQNIRSKTHLGATGKLGLDLLEARLKSWENS</sequence>
<dbReference type="Gene3D" id="1.10.275.10">
    <property type="entry name" value="Fumarase/aspartase (N-terminal domain)"/>
    <property type="match status" value="1"/>
</dbReference>
<feature type="domain" description="Fumarate lyase N-terminal" evidence="5">
    <location>
        <begin position="30"/>
        <end position="299"/>
    </location>
</feature>
<dbReference type="Pfam" id="PF00206">
    <property type="entry name" value="Lyase_1"/>
    <property type="match status" value="1"/>
</dbReference>
<dbReference type="UniPathway" id="UPA00068">
    <property type="reaction ID" value="UER00114"/>
</dbReference>
<dbReference type="EMBL" id="PDPS01000007">
    <property type="protein sequence ID" value="PID60396.1"/>
    <property type="molecule type" value="Genomic_DNA"/>
</dbReference>
<dbReference type="PANTHER" id="PTHR43814:SF1">
    <property type="entry name" value="ARGININOSUCCINATE LYASE"/>
    <property type="match status" value="1"/>
</dbReference>
<dbReference type="InterPro" id="IPR022761">
    <property type="entry name" value="Fumarate_lyase_N"/>
</dbReference>
<dbReference type="Proteomes" id="UP000229740">
    <property type="component" value="Unassembled WGS sequence"/>
</dbReference>
<name>A0A2G6EE49_9BACT</name>
<dbReference type="InterPro" id="IPR020557">
    <property type="entry name" value="Fumarate_lyase_CS"/>
</dbReference>
<evidence type="ECO:0000313" key="7">
    <source>
        <dbReference type="Proteomes" id="UP000229740"/>
    </source>
</evidence>
<comment type="caution">
    <text evidence="6">The sequence shown here is derived from an EMBL/GenBank/DDBJ whole genome shotgun (WGS) entry which is preliminary data.</text>
</comment>
<accession>A0A2G6EE49</accession>
<reference evidence="6 7" key="1">
    <citation type="submission" date="2017-10" db="EMBL/GenBank/DDBJ databases">
        <title>Novel microbial diversity and functional potential in the marine mammal oral microbiome.</title>
        <authorList>
            <person name="Dudek N.K."/>
            <person name="Sun C.L."/>
            <person name="Burstein D."/>
            <person name="Kantor R.S."/>
            <person name="Aliaga Goltsman D.S."/>
            <person name="Bik E.M."/>
            <person name="Thomas B.C."/>
            <person name="Banfield J.F."/>
            <person name="Relman D.A."/>
        </authorList>
    </citation>
    <scope>NUCLEOTIDE SEQUENCE [LARGE SCALE GENOMIC DNA]</scope>
    <source>
        <strain evidence="6">DOLZORAL124_49_17</strain>
    </source>
</reference>
<evidence type="ECO:0000259" key="5">
    <source>
        <dbReference type="Pfam" id="PF00206"/>
    </source>
</evidence>
<evidence type="ECO:0000313" key="6">
    <source>
        <dbReference type="EMBL" id="PID60396.1"/>
    </source>
</evidence>
<keyword evidence="3" id="KW-0055">Arginine biosynthesis</keyword>
<dbReference type="InterPro" id="IPR024083">
    <property type="entry name" value="Fumarase/histidase_N"/>
</dbReference>
<dbReference type="Gene3D" id="1.10.40.30">
    <property type="entry name" value="Fumarase/aspartase (C-terminal domain)"/>
    <property type="match status" value="1"/>
</dbReference>
<evidence type="ECO:0000256" key="4">
    <source>
        <dbReference type="NCBIfam" id="TIGR00838"/>
    </source>
</evidence>
<comment type="pathway">
    <text evidence="1">Amino-acid biosynthesis; L-arginine biosynthesis; L-arginine from L-ornithine and carbamoyl phosphate: step 3/3.</text>
</comment>
<dbReference type="NCBIfam" id="TIGR00838">
    <property type="entry name" value="argH"/>
    <property type="match status" value="1"/>
</dbReference>
<dbReference type="PANTHER" id="PTHR43814">
    <property type="entry name" value="ARGININOSUCCINATE LYASE"/>
    <property type="match status" value="1"/>
</dbReference>
<keyword evidence="6" id="KW-0456">Lyase</keyword>
<dbReference type="GO" id="GO:0005829">
    <property type="term" value="C:cytosol"/>
    <property type="evidence" value="ECO:0007669"/>
    <property type="project" value="TreeGrafter"/>
</dbReference>
<dbReference type="PRINTS" id="PR00145">
    <property type="entry name" value="ARGSUCLYASE"/>
</dbReference>
<dbReference type="PROSITE" id="PS00163">
    <property type="entry name" value="FUMARATE_LYASES"/>
    <property type="match status" value="1"/>
</dbReference>
<dbReference type="PRINTS" id="PR00149">
    <property type="entry name" value="FUMRATELYASE"/>
</dbReference>
<evidence type="ECO:0000256" key="3">
    <source>
        <dbReference type="ARBA" id="ARBA00022571"/>
    </source>
</evidence>
<dbReference type="EC" id="4.3.2.1" evidence="2 4"/>
<evidence type="ECO:0000256" key="1">
    <source>
        <dbReference type="ARBA" id="ARBA00004941"/>
    </source>
</evidence>
<dbReference type="InterPro" id="IPR008948">
    <property type="entry name" value="L-Aspartase-like"/>
</dbReference>
<gene>
    <name evidence="6" type="primary">argH</name>
    <name evidence="6" type="ORF">CSB45_00275</name>
</gene>
<dbReference type="InterPro" id="IPR000362">
    <property type="entry name" value="Fumarate_lyase_fam"/>
</dbReference>
<proteinExistence type="predicted"/>